<dbReference type="GO" id="GO:0006508">
    <property type="term" value="P:proteolysis"/>
    <property type="evidence" value="ECO:0007669"/>
    <property type="project" value="UniProtKB-KW"/>
</dbReference>
<dbReference type="InterPro" id="IPR009003">
    <property type="entry name" value="Peptidase_S1_PA"/>
</dbReference>
<evidence type="ECO:0000256" key="1">
    <source>
        <dbReference type="ARBA" id="ARBA00022670"/>
    </source>
</evidence>
<dbReference type="SMART" id="SM00020">
    <property type="entry name" value="Tryp_SPc"/>
    <property type="match status" value="1"/>
</dbReference>
<dbReference type="PANTHER" id="PTHR24276">
    <property type="entry name" value="POLYSERASE-RELATED"/>
    <property type="match status" value="1"/>
</dbReference>
<dbReference type="InterPro" id="IPR043504">
    <property type="entry name" value="Peptidase_S1_PA_chymotrypsin"/>
</dbReference>
<keyword evidence="1" id="KW-0645">Protease</keyword>
<dbReference type="AlphaFoldDB" id="A0AAV1K266"/>
<evidence type="ECO:0000256" key="4">
    <source>
        <dbReference type="ARBA" id="ARBA00023157"/>
    </source>
</evidence>
<keyword evidence="4" id="KW-1015">Disulfide bond</keyword>
<dbReference type="Gene3D" id="2.40.10.10">
    <property type="entry name" value="Trypsin-like serine proteases"/>
    <property type="match status" value="2"/>
</dbReference>
<dbReference type="SUPFAM" id="SSF50494">
    <property type="entry name" value="Trypsin-like serine proteases"/>
    <property type="match status" value="1"/>
</dbReference>
<keyword evidence="7" id="KW-1185">Reference proteome</keyword>
<protein>
    <recommendedName>
        <fullName evidence="5">Peptidase S1 domain-containing protein</fullName>
    </recommendedName>
</protein>
<keyword evidence="2" id="KW-0378">Hydrolase</keyword>
<dbReference type="PANTHER" id="PTHR24276:SF96">
    <property type="entry name" value="PEPTIDASE S1 DOMAIN-CONTAINING PROTEIN"/>
    <property type="match status" value="1"/>
</dbReference>
<dbReference type="InterPro" id="IPR050430">
    <property type="entry name" value="Peptidase_S1"/>
</dbReference>
<organism evidence="6 7">
    <name type="scientific">Leptosia nina</name>
    <dbReference type="NCBI Taxonomy" id="320188"/>
    <lineage>
        <taxon>Eukaryota</taxon>
        <taxon>Metazoa</taxon>
        <taxon>Ecdysozoa</taxon>
        <taxon>Arthropoda</taxon>
        <taxon>Hexapoda</taxon>
        <taxon>Insecta</taxon>
        <taxon>Pterygota</taxon>
        <taxon>Neoptera</taxon>
        <taxon>Endopterygota</taxon>
        <taxon>Lepidoptera</taxon>
        <taxon>Glossata</taxon>
        <taxon>Ditrysia</taxon>
        <taxon>Papilionoidea</taxon>
        <taxon>Pieridae</taxon>
        <taxon>Pierinae</taxon>
        <taxon>Leptosia</taxon>
    </lineage>
</organism>
<dbReference type="PROSITE" id="PS50240">
    <property type="entry name" value="TRYPSIN_DOM"/>
    <property type="match status" value="1"/>
</dbReference>
<gene>
    <name evidence="6" type="ORF">LNINA_LOCUS14424</name>
</gene>
<sequence>MGAGQIGGIATLLDIDFQNAAGFQGVPAQSTEGQFVIHYLSHAMLFCVGALIEPHVVLTPAICVFGEKYKFFVYAGTHRFLEGLGITRQVQHLCIHKGYNHTARWMQCSPDNLALLVLNQQFFFHKREPGTTYVLNRVRYGVTVDLDKRIGDPTCHYFGWGSRRNGYLIPLLIDLLRVDVTLLPPEHCLEMWNYKNKYLCIQQPPCKDDMGSVLVCSGYAQGMMTSRLIDRPCGVGFIDLSQYTKFLTCGVDDSRDVIDQDEFMSFDFHTMKPPSTPALATAVISNETET</sequence>
<evidence type="ECO:0000313" key="7">
    <source>
        <dbReference type="Proteomes" id="UP001497472"/>
    </source>
</evidence>
<evidence type="ECO:0000256" key="2">
    <source>
        <dbReference type="ARBA" id="ARBA00022801"/>
    </source>
</evidence>
<evidence type="ECO:0000313" key="6">
    <source>
        <dbReference type="EMBL" id="CAK1555618.1"/>
    </source>
</evidence>
<dbReference type="EMBL" id="CAVLEF010000280">
    <property type="protein sequence ID" value="CAK1555618.1"/>
    <property type="molecule type" value="Genomic_DNA"/>
</dbReference>
<keyword evidence="3" id="KW-0720">Serine protease</keyword>
<dbReference type="GO" id="GO:0004252">
    <property type="term" value="F:serine-type endopeptidase activity"/>
    <property type="evidence" value="ECO:0007669"/>
    <property type="project" value="InterPro"/>
</dbReference>
<dbReference type="Pfam" id="PF00089">
    <property type="entry name" value="Trypsin"/>
    <property type="match status" value="1"/>
</dbReference>
<accession>A0AAV1K266</accession>
<name>A0AAV1K266_9NEOP</name>
<proteinExistence type="predicted"/>
<comment type="caution">
    <text evidence="6">The sequence shown here is derived from an EMBL/GenBank/DDBJ whole genome shotgun (WGS) entry which is preliminary data.</text>
</comment>
<dbReference type="Proteomes" id="UP001497472">
    <property type="component" value="Unassembled WGS sequence"/>
</dbReference>
<feature type="domain" description="Peptidase S1" evidence="5">
    <location>
        <begin position="5"/>
        <end position="252"/>
    </location>
</feature>
<reference evidence="6 7" key="1">
    <citation type="submission" date="2023-11" db="EMBL/GenBank/DDBJ databases">
        <authorList>
            <person name="Okamura Y."/>
        </authorList>
    </citation>
    <scope>NUCLEOTIDE SEQUENCE [LARGE SCALE GENOMIC DNA]</scope>
</reference>
<dbReference type="InterPro" id="IPR001254">
    <property type="entry name" value="Trypsin_dom"/>
</dbReference>
<evidence type="ECO:0000259" key="5">
    <source>
        <dbReference type="PROSITE" id="PS50240"/>
    </source>
</evidence>
<evidence type="ECO:0000256" key="3">
    <source>
        <dbReference type="ARBA" id="ARBA00022825"/>
    </source>
</evidence>